<reference evidence="2" key="1">
    <citation type="submission" date="2015-04" db="UniProtKB">
        <authorList>
            <consortium name="EnsemblPlants"/>
        </authorList>
    </citation>
    <scope>IDENTIFICATION</scope>
</reference>
<dbReference type="HOGENOM" id="CLU_1963110_0_0_1"/>
<protein>
    <submittedName>
        <fullName evidence="2">Uncharacterized protein</fullName>
    </submittedName>
</protein>
<dbReference type="AlphaFoldDB" id="A0A0E0EFF4"/>
<name>A0A0E0EFF4_9ORYZ</name>
<dbReference type="EnsemblPlants" id="OMERI07G21140.1">
    <property type="protein sequence ID" value="OMERI07G21140.1"/>
    <property type="gene ID" value="OMERI07G21140"/>
</dbReference>
<keyword evidence="3" id="KW-1185">Reference proteome</keyword>
<proteinExistence type="predicted"/>
<feature type="compositionally biased region" description="Basic and acidic residues" evidence="1">
    <location>
        <begin position="88"/>
        <end position="104"/>
    </location>
</feature>
<dbReference type="Gramene" id="OMERI07G21140.1">
    <property type="protein sequence ID" value="OMERI07G21140.1"/>
    <property type="gene ID" value="OMERI07G21140"/>
</dbReference>
<accession>A0A0E0EFF4</accession>
<evidence type="ECO:0000256" key="1">
    <source>
        <dbReference type="SAM" id="MobiDB-lite"/>
    </source>
</evidence>
<evidence type="ECO:0000313" key="3">
    <source>
        <dbReference type="Proteomes" id="UP000008021"/>
    </source>
</evidence>
<sequence>MAGLVVGACSMAVGDFASIYTQLNIELAEQAAPWPDWPASSDMTGEYHGVQSRKNGNEAAVSIIKIAMSNQEKNKKINQQINVDIIAEESREKNTRRDSPERRPPWLHADTIDGDEPFKRAAGQPRRL</sequence>
<evidence type="ECO:0000313" key="2">
    <source>
        <dbReference type="EnsemblPlants" id="OMERI07G21140.1"/>
    </source>
</evidence>
<feature type="region of interest" description="Disordered" evidence="1">
    <location>
        <begin position="86"/>
        <end position="128"/>
    </location>
</feature>
<reference evidence="2" key="2">
    <citation type="submission" date="2018-05" db="EMBL/GenBank/DDBJ databases">
        <title>OmerRS3 (Oryza meridionalis Reference Sequence Version 3).</title>
        <authorList>
            <person name="Zhang J."/>
            <person name="Kudrna D."/>
            <person name="Lee S."/>
            <person name="Talag J."/>
            <person name="Welchert J."/>
            <person name="Wing R.A."/>
        </authorList>
    </citation>
    <scope>NUCLEOTIDE SEQUENCE [LARGE SCALE GENOMIC DNA]</scope>
    <source>
        <strain evidence="2">cv. OR44</strain>
    </source>
</reference>
<dbReference type="Proteomes" id="UP000008021">
    <property type="component" value="Chromosome 7"/>
</dbReference>
<organism evidence="2">
    <name type="scientific">Oryza meridionalis</name>
    <dbReference type="NCBI Taxonomy" id="40149"/>
    <lineage>
        <taxon>Eukaryota</taxon>
        <taxon>Viridiplantae</taxon>
        <taxon>Streptophyta</taxon>
        <taxon>Embryophyta</taxon>
        <taxon>Tracheophyta</taxon>
        <taxon>Spermatophyta</taxon>
        <taxon>Magnoliopsida</taxon>
        <taxon>Liliopsida</taxon>
        <taxon>Poales</taxon>
        <taxon>Poaceae</taxon>
        <taxon>BOP clade</taxon>
        <taxon>Oryzoideae</taxon>
        <taxon>Oryzeae</taxon>
        <taxon>Oryzinae</taxon>
        <taxon>Oryza</taxon>
    </lineage>
</organism>